<proteinExistence type="predicted"/>
<dbReference type="SUPFAM" id="SSF47413">
    <property type="entry name" value="lambda repressor-like DNA-binding domains"/>
    <property type="match status" value="2"/>
</dbReference>
<keyword evidence="1" id="KW-0238">DNA-binding</keyword>
<dbReference type="InterPro" id="IPR001387">
    <property type="entry name" value="Cro/C1-type_HTH"/>
</dbReference>
<evidence type="ECO:0000313" key="3">
    <source>
        <dbReference type="EMBL" id="MBB6677440.1"/>
    </source>
</evidence>
<evidence type="ECO:0000313" key="4">
    <source>
        <dbReference type="Proteomes" id="UP000574133"/>
    </source>
</evidence>
<dbReference type="GO" id="GO:0003700">
    <property type="term" value="F:DNA-binding transcription factor activity"/>
    <property type="evidence" value="ECO:0007669"/>
    <property type="project" value="TreeGrafter"/>
</dbReference>
<organism evidence="3 4">
    <name type="scientific">Cohnella lubricantis</name>
    <dbReference type="NCBI Taxonomy" id="2163172"/>
    <lineage>
        <taxon>Bacteria</taxon>
        <taxon>Bacillati</taxon>
        <taxon>Bacillota</taxon>
        <taxon>Bacilli</taxon>
        <taxon>Bacillales</taxon>
        <taxon>Paenibacillaceae</taxon>
        <taxon>Cohnella</taxon>
    </lineage>
</organism>
<accession>A0A841TDX9</accession>
<dbReference type="SMART" id="SM00530">
    <property type="entry name" value="HTH_XRE"/>
    <property type="match status" value="2"/>
</dbReference>
<dbReference type="Pfam" id="PF01381">
    <property type="entry name" value="HTH_3"/>
    <property type="match status" value="2"/>
</dbReference>
<comment type="caution">
    <text evidence="3">The sequence shown here is derived from an EMBL/GenBank/DDBJ whole genome shotgun (WGS) entry which is preliminary data.</text>
</comment>
<dbReference type="CDD" id="cd00093">
    <property type="entry name" value="HTH_XRE"/>
    <property type="match status" value="2"/>
</dbReference>
<gene>
    <name evidence="3" type="ORF">H4Q31_08900</name>
</gene>
<dbReference type="Gene3D" id="1.10.260.40">
    <property type="entry name" value="lambda repressor-like DNA-binding domains"/>
    <property type="match status" value="2"/>
</dbReference>
<protein>
    <submittedName>
        <fullName evidence="3">Helix-turn-helix transcriptional regulator</fullName>
    </submittedName>
</protein>
<dbReference type="PANTHER" id="PTHR46797:SF1">
    <property type="entry name" value="METHYLPHOSPHONATE SYNTHASE"/>
    <property type="match status" value="1"/>
</dbReference>
<reference evidence="3 4" key="1">
    <citation type="submission" date="2020-08" db="EMBL/GenBank/DDBJ databases">
        <title>Cohnella phylogeny.</title>
        <authorList>
            <person name="Dunlap C."/>
        </authorList>
    </citation>
    <scope>NUCLEOTIDE SEQUENCE [LARGE SCALE GENOMIC DNA]</scope>
    <source>
        <strain evidence="3 4">DSM 103658</strain>
    </source>
</reference>
<dbReference type="Proteomes" id="UP000574133">
    <property type="component" value="Unassembled WGS sequence"/>
</dbReference>
<dbReference type="EMBL" id="JACJVN010000032">
    <property type="protein sequence ID" value="MBB6677440.1"/>
    <property type="molecule type" value="Genomic_DNA"/>
</dbReference>
<feature type="domain" description="HTH cro/C1-type" evidence="2">
    <location>
        <begin position="29"/>
        <end position="83"/>
    </location>
</feature>
<feature type="domain" description="HTH cro/C1-type" evidence="2">
    <location>
        <begin position="98"/>
        <end position="134"/>
    </location>
</feature>
<dbReference type="AlphaFoldDB" id="A0A841TDX9"/>
<dbReference type="GO" id="GO:0005829">
    <property type="term" value="C:cytosol"/>
    <property type="evidence" value="ECO:0007669"/>
    <property type="project" value="TreeGrafter"/>
</dbReference>
<name>A0A841TDX9_9BACL</name>
<dbReference type="InterPro" id="IPR010982">
    <property type="entry name" value="Lambda_DNA-bd_dom_sf"/>
</dbReference>
<dbReference type="InterPro" id="IPR050807">
    <property type="entry name" value="TransReg_Diox_bact_type"/>
</dbReference>
<sequence length="154" mass="16995">MESNMLIRTFSHSSILVPDNPGKTMGERLRYARCANGWSIVYLSQLSGVSATTISCLERGIHGAALSNIRRFAEVLDVSIEFLGCFENLPQKTLGQKIKKVRLLQGLQLNEFAALVGVDSKTVRSWERDDRIPSGRPSVVLNEILKALPPSPSI</sequence>
<dbReference type="GO" id="GO:0003677">
    <property type="term" value="F:DNA binding"/>
    <property type="evidence" value="ECO:0007669"/>
    <property type="project" value="UniProtKB-KW"/>
</dbReference>
<evidence type="ECO:0000259" key="2">
    <source>
        <dbReference type="PROSITE" id="PS50943"/>
    </source>
</evidence>
<dbReference type="PROSITE" id="PS50943">
    <property type="entry name" value="HTH_CROC1"/>
    <property type="match status" value="2"/>
</dbReference>
<keyword evidence="4" id="KW-1185">Reference proteome</keyword>
<evidence type="ECO:0000256" key="1">
    <source>
        <dbReference type="ARBA" id="ARBA00023125"/>
    </source>
</evidence>
<dbReference type="PANTHER" id="PTHR46797">
    <property type="entry name" value="HTH-TYPE TRANSCRIPTIONAL REGULATOR"/>
    <property type="match status" value="1"/>
</dbReference>